<name>J7IQ00_DESMD</name>
<proteinExistence type="predicted"/>
<dbReference type="OrthoDB" id="41445at2"/>
<dbReference type="AlphaFoldDB" id="J7IQ00"/>
<gene>
    <name evidence="1" type="ordered locus">Desmer_1972</name>
</gene>
<protein>
    <submittedName>
        <fullName evidence="1">Uncharacterized protein</fullName>
    </submittedName>
</protein>
<evidence type="ECO:0000313" key="1">
    <source>
        <dbReference type="EMBL" id="AFQ43922.1"/>
    </source>
</evidence>
<dbReference type="EMBL" id="CP003629">
    <property type="protein sequence ID" value="AFQ43922.1"/>
    <property type="molecule type" value="Genomic_DNA"/>
</dbReference>
<dbReference type="HOGENOM" id="CLU_1765067_0_0_9"/>
<sequence>MVKKLKTAQAISTTNNYGRIIIALYDVYDSNNYWLRTQGMKYTTSEPTILGETTINSEKWVFTGYLQYENGTALLTSGSMTNSAREKSLQSAARHIMGEGWSLDIPYLEVNGENVYVTLPNGQTYEADFSKITTANDEDEWIITEYE</sequence>
<dbReference type="RefSeq" id="WP_014902836.1">
    <property type="nucleotide sequence ID" value="NC_018515.1"/>
</dbReference>
<reference evidence="1 2" key="1">
    <citation type="journal article" date="2012" name="J. Bacteriol.">
        <title>Complete genome sequences of Desulfosporosinus orientis DSM765T, Desulfosporosinus youngiae DSM17734T, Desulfosporosinus meridiei DSM13257T, and Desulfosporosinus acidiphilus DSM22704T.</title>
        <authorList>
            <person name="Pester M."/>
            <person name="Brambilla E."/>
            <person name="Alazard D."/>
            <person name="Rattei T."/>
            <person name="Weinmaier T."/>
            <person name="Han J."/>
            <person name="Lucas S."/>
            <person name="Lapidus A."/>
            <person name="Cheng J.F."/>
            <person name="Goodwin L."/>
            <person name="Pitluck S."/>
            <person name="Peters L."/>
            <person name="Ovchinnikova G."/>
            <person name="Teshima H."/>
            <person name="Detter J.C."/>
            <person name="Han C.S."/>
            <person name="Tapia R."/>
            <person name="Land M.L."/>
            <person name="Hauser L."/>
            <person name="Kyrpides N.C."/>
            <person name="Ivanova N.N."/>
            <person name="Pagani I."/>
            <person name="Huntmann M."/>
            <person name="Wei C.L."/>
            <person name="Davenport K.W."/>
            <person name="Daligault H."/>
            <person name="Chain P.S."/>
            <person name="Chen A."/>
            <person name="Mavromatis K."/>
            <person name="Markowitz V."/>
            <person name="Szeto E."/>
            <person name="Mikhailova N."/>
            <person name="Pati A."/>
            <person name="Wagner M."/>
            <person name="Woyke T."/>
            <person name="Ollivier B."/>
            <person name="Klenk H.P."/>
            <person name="Spring S."/>
            <person name="Loy A."/>
        </authorList>
    </citation>
    <scope>NUCLEOTIDE SEQUENCE [LARGE SCALE GENOMIC DNA]</scope>
    <source>
        <strain evidence="2">ATCC BAA-275 / DSM 13257 / NCIMB 13706 / S10</strain>
    </source>
</reference>
<dbReference type="KEGG" id="dmi:Desmer_1972"/>
<dbReference type="Proteomes" id="UP000005262">
    <property type="component" value="Chromosome"/>
</dbReference>
<evidence type="ECO:0000313" key="2">
    <source>
        <dbReference type="Proteomes" id="UP000005262"/>
    </source>
</evidence>
<accession>J7IQ00</accession>
<reference evidence="2" key="2">
    <citation type="submission" date="2012-08" db="EMBL/GenBank/DDBJ databases">
        <title>Finished genome of Desulfosporosinus meridiei DSM 13257.</title>
        <authorList>
            <person name="Huntemann M."/>
            <person name="Wei C.-L."/>
            <person name="Han J."/>
            <person name="Detter J.C."/>
            <person name="Han C."/>
            <person name="Davenport K."/>
            <person name="Daligault H."/>
            <person name="Erkkila T."/>
            <person name="Gu W."/>
            <person name="Munk A.C.C."/>
            <person name="Teshima H."/>
            <person name="Xu Y."/>
            <person name="Chain P."/>
            <person name="Tapia R."/>
            <person name="Chen A."/>
            <person name="Krypides N."/>
            <person name="Mavromatis K."/>
            <person name="Markowitz V."/>
            <person name="Szeto E."/>
            <person name="Ivanova N."/>
            <person name="Mikhailova N."/>
            <person name="Ovchinnikova G."/>
            <person name="Pagani I."/>
            <person name="Pati A."/>
            <person name="Goodwin L."/>
            <person name="Peters L."/>
            <person name="Pitluck S."/>
            <person name="Woyke T."/>
            <person name="Pester M."/>
            <person name="Spring S."/>
            <person name="Ollivier B."/>
            <person name="Rattei T."/>
            <person name="Klenk H.-P."/>
            <person name="Wagner M."/>
            <person name="Loy A."/>
        </authorList>
    </citation>
    <scope>NUCLEOTIDE SEQUENCE [LARGE SCALE GENOMIC DNA]</scope>
    <source>
        <strain evidence="2">ATCC BAA-275 / DSM 13257 / NCIMB 13706 / S10</strain>
    </source>
</reference>
<organism evidence="1 2">
    <name type="scientific">Desulfosporosinus meridiei (strain ATCC BAA-275 / DSM 13257 / KCTC 12902 / NCIMB 13706 / S10)</name>
    <dbReference type="NCBI Taxonomy" id="768704"/>
    <lineage>
        <taxon>Bacteria</taxon>
        <taxon>Bacillati</taxon>
        <taxon>Bacillota</taxon>
        <taxon>Clostridia</taxon>
        <taxon>Eubacteriales</taxon>
        <taxon>Desulfitobacteriaceae</taxon>
        <taxon>Desulfosporosinus</taxon>
    </lineage>
</organism>
<keyword evidence="2" id="KW-1185">Reference proteome</keyword>